<proteinExistence type="predicted"/>
<feature type="signal peptide" evidence="6">
    <location>
        <begin position="1"/>
        <end position="22"/>
    </location>
</feature>
<dbReference type="GO" id="GO:0030416">
    <property type="term" value="P:methylamine metabolic process"/>
    <property type="evidence" value="ECO:0007669"/>
    <property type="project" value="InterPro"/>
</dbReference>
<dbReference type="Pfam" id="PF07291">
    <property type="entry name" value="MauE"/>
    <property type="match status" value="1"/>
</dbReference>
<keyword evidence="3 5" id="KW-1133">Transmembrane helix</keyword>
<feature type="transmembrane region" description="Helical" evidence="5">
    <location>
        <begin position="68"/>
        <end position="90"/>
    </location>
</feature>
<keyword evidence="2 5" id="KW-0812">Transmembrane</keyword>
<evidence type="ECO:0000256" key="6">
    <source>
        <dbReference type="SAM" id="SignalP"/>
    </source>
</evidence>
<feature type="chain" id="PRO_5030517912" description="Methylamine utilisation protein MauE domain-containing protein" evidence="6">
    <location>
        <begin position="23"/>
        <end position="168"/>
    </location>
</feature>
<dbReference type="Proteomes" id="UP000572680">
    <property type="component" value="Unassembled WGS sequence"/>
</dbReference>
<comment type="caution">
    <text evidence="8">The sequence shown here is derived from an EMBL/GenBank/DDBJ whole genome shotgun (WGS) entry which is preliminary data.</text>
</comment>
<evidence type="ECO:0000313" key="9">
    <source>
        <dbReference type="Proteomes" id="UP000572680"/>
    </source>
</evidence>
<accession>A0A7W3LVI4</accession>
<feature type="domain" description="Methylamine utilisation protein MauE" evidence="7">
    <location>
        <begin position="1"/>
        <end position="127"/>
    </location>
</feature>
<keyword evidence="6" id="KW-0732">Signal</keyword>
<gene>
    <name evidence="8" type="ORF">HNR61_006712</name>
</gene>
<dbReference type="AlphaFoldDB" id="A0A7W3LVI4"/>
<evidence type="ECO:0000259" key="7">
    <source>
        <dbReference type="Pfam" id="PF07291"/>
    </source>
</evidence>
<reference evidence="8 9" key="1">
    <citation type="submission" date="2020-08" db="EMBL/GenBank/DDBJ databases">
        <title>Genomic Encyclopedia of Type Strains, Phase IV (KMG-IV): sequencing the most valuable type-strain genomes for metagenomic binning, comparative biology and taxonomic classification.</title>
        <authorList>
            <person name="Goeker M."/>
        </authorList>
    </citation>
    <scope>NUCLEOTIDE SEQUENCE [LARGE SCALE GENOMIC DNA]</scope>
    <source>
        <strain evidence="8 9">DSM 44197</strain>
    </source>
</reference>
<evidence type="ECO:0000313" key="8">
    <source>
        <dbReference type="EMBL" id="MBA8955055.1"/>
    </source>
</evidence>
<protein>
    <recommendedName>
        <fullName evidence="7">Methylamine utilisation protein MauE domain-containing protein</fullName>
    </recommendedName>
</protein>
<dbReference type="GO" id="GO:0016020">
    <property type="term" value="C:membrane"/>
    <property type="evidence" value="ECO:0007669"/>
    <property type="project" value="UniProtKB-SubCell"/>
</dbReference>
<organism evidence="8 9">
    <name type="scientific">Actinomadura namibiensis</name>
    <dbReference type="NCBI Taxonomy" id="182080"/>
    <lineage>
        <taxon>Bacteria</taxon>
        <taxon>Bacillati</taxon>
        <taxon>Actinomycetota</taxon>
        <taxon>Actinomycetes</taxon>
        <taxon>Streptosporangiales</taxon>
        <taxon>Thermomonosporaceae</taxon>
        <taxon>Actinomadura</taxon>
    </lineage>
</organism>
<keyword evidence="9" id="KW-1185">Reference proteome</keyword>
<evidence type="ECO:0000256" key="3">
    <source>
        <dbReference type="ARBA" id="ARBA00022989"/>
    </source>
</evidence>
<comment type="subcellular location">
    <subcellularLocation>
        <location evidence="1">Membrane</location>
        <topology evidence="1">Multi-pass membrane protein</topology>
    </subcellularLocation>
</comment>
<evidence type="ECO:0000256" key="1">
    <source>
        <dbReference type="ARBA" id="ARBA00004141"/>
    </source>
</evidence>
<dbReference type="EMBL" id="JACJIA010000010">
    <property type="protein sequence ID" value="MBA8955055.1"/>
    <property type="molecule type" value="Genomic_DNA"/>
</dbReference>
<name>A0A7W3LVI4_ACTNM</name>
<feature type="transmembrane region" description="Helical" evidence="5">
    <location>
        <begin position="136"/>
        <end position="158"/>
    </location>
</feature>
<dbReference type="InterPro" id="IPR009908">
    <property type="entry name" value="Methylamine_util_MauE"/>
</dbReference>
<dbReference type="RefSeq" id="WP_182847063.1">
    <property type="nucleotide sequence ID" value="NZ_BAAALP010000084.1"/>
</dbReference>
<evidence type="ECO:0000256" key="2">
    <source>
        <dbReference type="ARBA" id="ARBA00022692"/>
    </source>
</evidence>
<feature type="transmembrane region" description="Helical" evidence="5">
    <location>
        <begin position="111"/>
        <end position="130"/>
    </location>
</feature>
<evidence type="ECO:0000256" key="4">
    <source>
        <dbReference type="ARBA" id="ARBA00023136"/>
    </source>
</evidence>
<keyword evidence="4 5" id="KW-0472">Membrane</keyword>
<sequence length="168" mass="16617">MPALLVGCQAAVAVAFAGSALAKVAGRAAYADFRRWLARTVRVPAWAAPLAVAAEAGTAVAVLVPATAAFGFGAALALLAVFTAALASMIRRRVRVPCRCFGAGRRPPGPVQVARNGALALVAAVGGVSAAAGAEIVWTAAAVAPPVAAGAALGLLLAELEEIVELAR</sequence>
<evidence type="ECO:0000256" key="5">
    <source>
        <dbReference type="SAM" id="Phobius"/>
    </source>
</evidence>